<dbReference type="PROSITE" id="PS50043">
    <property type="entry name" value="HTH_LUXR_2"/>
    <property type="match status" value="1"/>
</dbReference>
<dbReference type="RefSeq" id="WP_188852414.1">
    <property type="nucleotide sequence ID" value="NZ_BMJJ01000007.1"/>
</dbReference>
<evidence type="ECO:0000256" key="3">
    <source>
        <dbReference type="ARBA" id="ARBA00023163"/>
    </source>
</evidence>
<feature type="domain" description="HTH luxR-type" evidence="5">
    <location>
        <begin position="139"/>
        <end position="204"/>
    </location>
</feature>
<evidence type="ECO:0000313" key="7">
    <source>
        <dbReference type="EMBL" id="GGD26328.1"/>
    </source>
</evidence>
<evidence type="ECO:0000259" key="6">
    <source>
        <dbReference type="PROSITE" id="PS50110"/>
    </source>
</evidence>
<dbReference type="PROSITE" id="PS50110">
    <property type="entry name" value="RESPONSE_REGULATORY"/>
    <property type="match status" value="1"/>
</dbReference>
<dbReference type="PANTHER" id="PTHR44688">
    <property type="entry name" value="DNA-BINDING TRANSCRIPTIONAL ACTIVATOR DEVR_DOSR"/>
    <property type="match status" value="1"/>
</dbReference>
<proteinExistence type="predicted"/>
<gene>
    <name evidence="7" type="primary">nodW</name>
    <name evidence="7" type="ORF">GCM10011335_31750</name>
</gene>
<reference evidence="7" key="1">
    <citation type="journal article" date="2014" name="Int. J. Syst. Evol. Microbiol.">
        <title>Complete genome sequence of Corynebacterium casei LMG S-19264T (=DSM 44701T), isolated from a smear-ripened cheese.</title>
        <authorList>
            <consortium name="US DOE Joint Genome Institute (JGI-PGF)"/>
            <person name="Walter F."/>
            <person name="Albersmeier A."/>
            <person name="Kalinowski J."/>
            <person name="Ruckert C."/>
        </authorList>
    </citation>
    <scope>NUCLEOTIDE SEQUENCE</scope>
    <source>
        <strain evidence="7">CGMCC 1.15493</strain>
    </source>
</reference>
<dbReference type="SUPFAM" id="SSF46894">
    <property type="entry name" value="C-terminal effector domain of the bipartite response regulators"/>
    <property type="match status" value="1"/>
</dbReference>
<keyword evidence="2 7" id="KW-0238">DNA-binding</keyword>
<dbReference type="PANTHER" id="PTHR44688:SF16">
    <property type="entry name" value="DNA-BINDING TRANSCRIPTIONAL ACTIVATOR DEVR_DOSR"/>
    <property type="match status" value="1"/>
</dbReference>
<dbReference type="PROSITE" id="PS00622">
    <property type="entry name" value="HTH_LUXR_1"/>
    <property type="match status" value="1"/>
</dbReference>
<feature type="modified residue" description="4-aspartylphosphate" evidence="4">
    <location>
        <position position="58"/>
    </location>
</feature>
<dbReference type="InterPro" id="IPR001789">
    <property type="entry name" value="Sig_transdc_resp-reg_receiver"/>
</dbReference>
<evidence type="ECO:0000256" key="4">
    <source>
        <dbReference type="PROSITE-ProRule" id="PRU00169"/>
    </source>
</evidence>
<dbReference type="Gene3D" id="1.10.10.10">
    <property type="entry name" value="Winged helix-like DNA-binding domain superfamily/Winged helix DNA-binding domain"/>
    <property type="match status" value="1"/>
</dbReference>
<dbReference type="InterPro" id="IPR036388">
    <property type="entry name" value="WH-like_DNA-bd_sf"/>
</dbReference>
<dbReference type="Gene3D" id="3.40.50.2300">
    <property type="match status" value="1"/>
</dbReference>
<protein>
    <submittedName>
        <fullName evidence="7">DNA-binding response regulator</fullName>
    </submittedName>
</protein>
<dbReference type="GO" id="GO:0000160">
    <property type="term" value="P:phosphorelay signal transduction system"/>
    <property type="evidence" value="ECO:0007669"/>
    <property type="project" value="InterPro"/>
</dbReference>
<dbReference type="PRINTS" id="PR00038">
    <property type="entry name" value="HTHLUXR"/>
</dbReference>
<keyword evidence="3" id="KW-0804">Transcription</keyword>
<dbReference type="Pfam" id="PF00196">
    <property type="entry name" value="GerE"/>
    <property type="match status" value="1"/>
</dbReference>
<dbReference type="SMART" id="SM00421">
    <property type="entry name" value="HTH_LUXR"/>
    <property type="match status" value="1"/>
</dbReference>
<evidence type="ECO:0000259" key="5">
    <source>
        <dbReference type="PROSITE" id="PS50043"/>
    </source>
</evidence>
<dbReference type="Pfam" id="PF00072">
    <property type="entry name" value="Response_reg"/>
    <property type="match status" value="1"/>
</dbReference>
<reference evidence="7" key="2">
    <citation type="submission" date="2020-09" db="EMBL/GenBank/DDBJ databases">
        <authorList>
            <person name="Sun Q."/>
            <person name="Zhou Y."/>
        </authorList>
    </citation>
    <scope>NUCLEOTIDE SEQUENCE</scope>
    <source>
        <strain evidence="7">CGMCC 1.15493</strain>
    </source>
</reference>
<evidence type="ECO:0000256" key="2">
    <source>
        <dbReference type="ARBA" id="ARBA00023125"/>
    </source>
</evidence>
<comment type="caution">
    <text evidence="7">The sequence shown here is derived from an EMBL/GenBank/DDBJ whole genome shotgun (WGS) entry which is preliminary data.</text>
</comment>
<dbReference type="AlphaFoldDB" id="A0A917DCP2"/>
<dbReference type="SUPFAM" id="SSF52172">
    <property type="entry name" value="CheY-like"/>
    <property type="match status" value="1"/>
</dbReference>
<dbReference type="GO" id="GO:0003677">
    <property type="term" value="F:DNA binding"/>
    <property type="evidence" value="ECO:0007669"/>
    <property type="project" value="UniProtKB-KW"/>
</dbReference>
<dbReference type="SMART" id="SM00448">
    <property type="entry name" value="REC"/>
    <property type="match status" value="1"/>
</dbReference>
<dbReference type="InterPro" id="IPR011006">
    <property type="entry name" value="CheY-like_superfamily"/>
</dbReference>
<dbReference type="Proteomes" id="UP000613160">
    <property type="component" value="Unassembled WGS sequence"/>
</dbReference>
<keyword evidence="1" id="KW-0805">Transcription regulation</keyword>
<evidence type="ECO:0000313" key="8">
    <source>
        <dbReference type="Proteomes" id="UP000613160"/>
    </source>
</evidence>
<keyword evidence="8" id="KW-1185">Reference proteome</keyword>
<dbReference type="InterPro" id="IPR000792">
    <property type="entry name" value="Tscrpt_reg_LuxR_C"/>
</dbReference>
<name>A0A917DCP2_9HYPH</name>
<dbReference type="InterPro" id="IPR016032">
    <property type="entry name" value="Sig_transdc_resp-reg_C-effctor"/>
</dbReference>
<dbReference type="EMBL" id="BMJJ01000007">
    <property type="protein sequence ID" value="GGD26328.1"/>
    <property type="molecule type" value="Genomic_DNA"/>
</dbReference>
<keyword evidence="4" id="KW-0597">Phosphoprotein</keyword>
<feature type="domain" description="Response regulatory" evidence="6">
    <location>
        <begin position="9"/>
        <end position="123"/>
    </location>
</feature>
<sequence>MKADGLIGHVCVVDDDVEVRGSIGSLLRSSGFDVSLFETTAAFMADPARDLASCLLLDVRLSGESGLDFQEQLVMSGIRVPVVLITGHGDIPMTVRGMRAGAIDFLPKPFGDDQLLDAVGAAVEADRLRRTEDAGNAVFRASYDRLTPRERDVMGLVVTGLMNKQVAARLELSEITVKIHRGNVMRKMDAQSLADLVRMAEVLGVRDESIHRYNT</sequence>
<evidence type="ECO:0000256" key="1">
    <source>
        <dbReference type="ARBA" id="ARBA00023015"/>
    </source>
</evidence>
<dbReference type="CDD" id="cd06170">
    <property type="entry name" value="LuxR_C_like"/>
    <property type="match status" value="1"/>
</dbReference>
<dbReference type="GO" id="GO:0006355">
    <property type="term" value="P:regulation of DNA-templated transcription"/>
    <property type="evidence" value="ECO:0007669"/>
    <property type="project" value="InterPro"/>
</dbReference>
<organism evidence="7 8">
    <name type="scientific">Aureimonas glaciei</name>
    <dbReference type="NCBI Taxonomy" id="1776957"/>
    <lineage>
        <taxon>Bacteria</taxon>
        <taxon>Pseudomonadati</taxon>
        <taxon>Pseudomonadota</taxon>
        <taxon>Alphaproteobacteria</taxon>
        <taxon>Hyphomicrobiales</taxon>
        <taxon>Aurantimonadaceae</taxon>
        <taxon>Aureimonas</taxon>
    </lineage>
</organism>
<accession>A0A917DCP2</accession>